<name>T1JJQ8_STRMM</name>
<evidence type="ECO:0000313" key="1">
    <source>
        <dbReference type="EnsemblMetazoa" id="SMAR014088-PA"/>
    </source>
</evidence>
<keyword evidence="2" id="KW-1185">Reference proteome</keyword>
<organism evidence="1 2">
    <name type="scientific">Strigamia maritima</name>
    <name type="common">European centipede</name>
    <name type="synonym">Geophilus maritimus</name>
    <dbReference type="NCBI Taxonomy" id="126957"/>
    <lineage>
        <taxon>Eukaryota</taxon>
        <taxon>Metazoa</taxon>
        <taxon>Ecdysozoa</taxon>
        <taxon>Arthropoda</taxon>
        <taxon>Myriapoda</taxon>
        <taxon>Chilopoda</taxon>
        <taxon>Pleurostigmophora</taxon>
        <taxon>Geophilomorpha</taxon>
        <taxon>Linotaeniidae</taxon>
        <taxon>Strigamia</taxon>
    </lineage>
</organism>
<dbReference type="EMBL" id="JH431850">
    <property type="status" value="NOT_ANNOTATED_CDS"/>
    <property type="molecule type" value="Genomic_DNA"/>
</dbReference>
<dbReference type="Proteomes" id="UP000014500">
    <property type="component" value="Unassembled WGS sequence"/>
</dbReference>
<protein>
    <submittedName>
        <fullName evidence="1">Uncharacterized protein</fullName>
    </submittedName>
</protein>
<evidence type="ECO:0000313" key="2">
    <source>
        <dbReference type="Proteomes" id="UP000014500"/>
    </source>
</evidence>
<accession>T1JJQ8</accession>
<reference evidence="1" key="2">
    <citation type="submission" date="2015-02" db="UniProtKB">
        <authorList>
            <consortium name="EnsemblMetazoa"/>
        </authorList>
    </citation>
    <scope>IDENTIFICATION</scope>
</reference>
<sequence>MEIPLKLHQIDSSISTEVKENTDPVTASFEAKFSTDEKTVLSRKAAIKKSHPRPQRVLKSSTPCTTRIHSTMINNINRGLLTPQRVLLTPRHVSNLDDIPETLMAGFNYGTSSLQLNRASTLNRNQLSARRVAPNSTAKKNYPTPQRVPTTPIKLIKDPTVAILNFDTPSPESNKRCTANGSSKLFLKLGPESDRIDEMSFSETLDLESTKREMIEQVIHPLNESFEGVEGSESCSFTLSTASAAEESFICNEDNEECNSEIIIQSSVPVWEKVIEEERTSKLNNVNDVLPEAYASLLSEQSLQARVEEMIQKCAAQILPKIICDLKRNMLVQDKSCTVSVNELKQIKSDDGIDSDLDVLIEHNLSLGYRSRVIPLATYRNN</sequence>
<dbReference type="HOGENOM" id="CLU_724273_0_0_1"/>
<dbReference type="AlphaFoldDB" id="T1JJQ8"/>
<reference evidence="2" key="1">
    <citation type="submission" date="2011-05" db="EMBL/GenBank/DDBJ databases">
        <authorList>
            <person name="Richards S.R."/>
            <person name="Qu J."/>
            <person name="Jiang H."/>
            <person name="Jhangiani S.N."/>
            <person name="Agravi P."/>
            <person name="Goodspeed R."/>
            <person name="Gross S."/>
            <person name="Mandapat C."/>
            <person name="Jackson L."/>
            <person name="Mathew T."/>
            <person name="Pu L."/>
            <person name="Thornton R."/>
            <person name="Saada N."/>
            <person name="Wilczek-Boney K.B."/>
            <person name="Lee S."/>
            <person name="Kovar C."/>
            <person name="Wu Y."/>
            <person name="Scherer S.E."/>
            <person name="Worley K.C."/>
            <person name="Muzny D.M."/>
            <person name="Gibbs R."/>
        </authorList>
    </citation>
    <scope>NUCLEOTIDE SEQUENCE</scope>
    <source>
        <strain evidence="2">Brora</strain>
    </source>
</reference>
<dbReference type="EnsemblMetazoa" id="SMAR014088-RA">
    <property type="protein sequence ID" value="SMAR014088-PA"/>
    <property type="gene ID" value="SMAR014088"/>
</dbReference>
<proteinExistence type="predicted"/>